<keyword evidence="6" id="KW-0692">RNA repair</keyword>
<dbReference type="Proteomes" id="UP001279012">
    <property type="component" value="Unassembled WGS sequence"/>
</dbReference>
<keyword evidence="5 10" id="KW-0547">Nucleotide-binding</keyword>
<dbReference type="EC" id="6.5.1.8" evidence="2"/>
<feature type="binding site" evidence="10">
    <location>
        <position position="57"/>
    </location>
    <ligand>
        <name>GMP</name>
        <dbReference type="ChEBI" id="CHEBI:58115"/>
    </ligand>
</feature>
<accession>A0AAW9EDG1</accession>
<protein>
    <recommendedName>
        <fullName evidence="2">3'-phosphate/5'-hydroxy nucleic acid ligase</fullName>
        <ecNumber evidence="2">6.5.1.8</ecNumber>
    </recommendedName>
</protein>
<dbReference type="Gene3D" id="3.90.1860.10">
    <property type="entry name" value="tRNA-splicing ligase RtcB"/>
    <property type="match status" value="1"/>
</dbReference>
<evidence type="ECO:0000313" key="12">
    <source>
        <dbReference type="Proteomes" id="UP001279012"/>
    </source>
</evidence>
<evidence type="ECO:0000256" key="9">
    <source>
        <dbReference type="ARBA" id="ARBA00047746"/>
    </source>
</evidence>
<reference evidence="11" key="1">
    <citation type="submission" date="2023-11" db="EMBL/GenBank/DDBJ databases">
        <title>Detection of rare carbapenemases in Enterobacterales - comparison of two colorimetric and two CIM-based carbapenemase assays.</title>
        <authorList>
            <person name="Schaffarczyk L."/>
            <person name="Noster J."/>
            <person name="Stelzer Y."/>
            <person name="Sattler J."/>
            <person name="Gatermann S."/>
            <person name="Hamprecht A."/>
        </authorList>
    </citation>
    <scope>NUCLEOTIDE SEQUENCE</scope>
    <source>
        <strain evidence="11">CIM-Cont-037</strain>
    </source>
</reference>
<evidence type="ECO:0000256" key="7">
    <source>
        <dbReference type="ARBA" id="ARBA00023134"/>
    </source>
</evidence>
<evidence type="ECO:0000256" key="5">
    <source>
        <dbReference type="ARBA" id="ARBA00022741"/>
    </source>
</evidence>
<dbReference type="GO" id="GO:0006396">
    <property type="term" value="P:RNA processing"/>
    <property type="evidence" value="ECO:0007669"/>
    <property type="project" value="InterPro"/>
</dbReference>
<comment type="caution">
    <text evidence="11">The sequence shown here is derived from an EMBL/GenBank/DDBJ whole genome shotgun (WGS) entry which is preliminary data.</text>
</comment>
<sequence>IQLTRTALVRRIISANKQLIYEEAPQSYKSIETVIESMRSLGLIEVIARLKPVITYKTSGEIA</sequence>
<dbReference type="GO" id="GO:0170057">
    <property type="term" value="F:RNA ligase (GTP) activity"/>
    <property type="evidence" value="ECO:0007669"/>
    <property type="project" value="UniProtKB-EC"/>
</dbReference>
<name>A0AAW9EDG1_KLEAE</name>
<dbReference type="InterPro" id="IPR001233">
    <property type="entry name" value="RtcB"/>
</dbReference>
<evidence type="ECO:0000256" key="2">
    <source>
        <dbReference type="ARBA" id="ARBA00012726"/>
    </source>
</evidence>
<dbReference type="GO" id="GO:0046872">
    <property type="term" value="F:metal ion binding"/>
    <property type="evidence" value="ECO:0007669"/>
    <property type="project" value="UniProtKB-KW"/>
</dbReference>
<keyword evidence="8" id="KW-0464">Manganese</keyword>
<proteinExistence type="predicted"/>
<evidence type="ECO:0000313" key="11">
    <source>
        <dbReference type="EMBL" id="MDX7017991.1"/>
    </source>
</evidence>
<evidence type="ECO:0000256" key="4">
    <source>
        <dbReference type="ARBA" id="ARBA00022723"/>
    </source>
</evidence>
<keyword evidence="3" id="KW-0436">Ligase</keyword>
<evidence type="ECO:0000256" key="8">
    <source>
        <dbReference type="ARBA" id="ARBA00023211"/>
    </source>
</evidence>
<evidence type="ECO:0000256" key="10">
    <source>
        <dbReference type="PIRSR" id="PIRSR601233-2"/>
    </source>
</evidence>
<comment type="cofactor">
    <cofactor evidence="1">
        <name>Mn(2+)</name>
        <dbReference type="ChEBI" id="CHEBI:29035"/>
    </cofactor>
</comment>
<keyword evidence="4" id="KW-0479">Metal-binding</keyword>
<organism evidence="11 12">
    <name type="scientific">Klebsiella aerogenes</name>
    <name type="common">Enterobacter aerogenes</name>
    <dbReference type="NCBI Taxonomy" id="548"/>
    <lineage>
        <taxon>Bacteria</taxon>
        <taxon>Pseudomonadati</taxon>
        <taxon>Pseudomonadota</taxon>
        <taxon>Gammaproteobacteria</taxon>
        <taxon>Enterobacterales</taxon>
        <taxon>Enterobacteriaceae</taxon>
        <taxon>Klebsiella/Raoultella group</taxon>
        <taxon>Klebsiella</taxon>
    </lineage>
</organism>
<dbReference type="InterPro" id="IPR036025">
    <property type="entry name" value="RtcB-like_sf"/>
</dbReference>
<dbReference type="AlphaFoldDB" id="A0AAW9EDG1"/>
<dbReference type="GO" id="GO:0005525">
    <property type="term" value="F:GTP binding"/>
    <property type="evidence" value="ECO:0007669"/>
    <property type="project" value="UniProtKB-KW"/>
</dbReference>
<dbReference type="Pfam" id="PF01139">
    <property type="entry name" value="RtcB"/>
    <property type="match status" value="1"/>
</dbReference>
<evidence type="ECO:0000256" key="6">
    <source>
        <dbReference type="ARBA" id="ARBA00022800"/>
    </source>
</evidence>
<dbReference type="GO" id="GO:0042245">
    <property type="term" value="P:RNA repair"/>
    <property type="evidence" value="ECO:0007669"/>
    <property type="project" value="UniProtKB-KW"/>
</dbReference>
<keyword evidence="7 10" id="KW-0342">GTP-binding</keyword>
<evidence type="ECO:0000256" key="1">
    <source>
        <dbReference type="ARBA" id="ARBA00001936"/>
    </source>
</evidence>
<gene>
    <name evidence="11" type="ORF">SJ059_26520</name>
</gene>
<dbReference type="EMBL" id="JAWZZT010000404">
    <property type="protein sequence ID" value="MDX7017991.1"/>
    <property type="molecule type" value="Genomic_DNA"/>
</dbReference>
<evidence type="ECO:0000256" key="3">
    <source>
        <dbReference type="ARBA" id="ARBA00022598"/>
    </source>
</evidence>
<feature type="non-terminal residue" evidence="11">
    <location>
        <position position="1"/>
    </location>
</feature>
<comment type="catalytic activity">
    <reaction evidence="9">
        <text>a 3'-end 3'-phospho-ribonucleotide-RNA + a 5'-end dephospho-ribonucleoside-RNA + GTP = a ribonucleotidyl-ribonucleotide-RNA + GMP + diphosphate</text>
        <dbReference type="Rhea" id="RHEA:68076"/>
        <dbReference type="Rhea" id="RHEA-COMP:10463"/>
        <dbReference type="Rhea" id="RHEA-COMP:13936"/>
        <dbReference type="Rhea" id="RHEA-COMP:17355"/>
        <dbReference type="ChEBI" id="CHEBI:33019"/>
        <dbReference type="ChEBI" id="CHEBI:37565"/>
        <dbReference type="ChEBI" id="CHEBI:58115"/>
        <dbReference type="ChEBI" id="CHEBI:83062"/>
        <dbReference type="ChEBI" id="CHEBI:138284"/>
        <dbReference type="ChEBI" id="CHEBI:173118"/>
        <dbReference type="EC" id="6.5.1.8"/>
    </reaction>
</comment>
<dbReference type="SUPFAM" id="SSF103365">
    <property type="entry name" value="Hypothetical protein PH1602"/>
    <property type="match status" value="1"/>
</dbReference>